<evidence type="ECO:0000313" key="2">
    <source>
        <dbReference type="Proteomes" id="UP000248863"/>
    </source>
</evidence>
<name>A0A327KWK9_9BRAD</name>
<organism evidence="1 2">
    <name type="scientific">Rhodoplanes elegans</name>
    <dbReference type="NCBI Taxonomy" id="29408"/>
    <lineage>
        <taxon>Bacteria</taxon>
        <taxon>Pseudomonadati</taxon>
        <taxon>Pseudomonadota</taxon>
        <taxon>Alphaproteobacteria</taxon>
        <taxon>Hyphomicrobiales</taxon>
        <taxon>Nitrobacteraceae</taxon>
        <taxon>Rhodoplanes</taxon>
    </lineage>
</organism>
<protein>
    <recommendedName>
        <fullName evidence="3">PD(D/E)XK endonuclease domain-containing protein</fullName>
    </recommendedName>
</protein>
<dbReference type="EMBL" id="NPEU01000007">
    <property type="protein sequence ID" value="RAI41925.1"/>
    <property type="molecule type" value="Genomic_DNA"/>
</dbReference>
<sequence>MKTNWHVATAAEAIAAAQFARYGYDVSVQYGANQPEYDLIIANNDRTLKISVKGSKDGGWGLTQTQLSRIRNANYYAAADLWLRRHRPRTILCLVQFKDVREDEMPRIYLAWPREVAERLKAAAGGRGDTILWEDYTRGPRAAGAGQIESLPASWKMSAERISALIRMEDVIALSA</sequence>
<dbReference type="OrthoDB" id="8446682at2"/>
<dbReference type="GO" id="GO:0003676">
    <property type="term" value="F:nucleic acid binding"/>
    <property type="evidence" value="ECO:0007669"/>
    <property type="project" value="InterPro"/>
</dbReference>
<dbReference type="AlphaFoldDB" id="A0A327KWK9"/>
<accession>A0A327KWK9</accession>
<evidence type="ECO:0008006" key="3">
    <source>
        <dbReference type="Google" id="ProtNLM"/>
    </source>
</evidence>
<comment type="caution">
    <text evidence="1">The sequence shown here is derived from an EMBL/GenBank/DDBJ whole genome shotgun (WGS) entry which is preliminary data.</text>
</comment>
<keyword evidence="2" id="KW-1185">Reference proteome</keyword>
<dbReference type="Proteomes" id="UP000248863">
    <property type="component" value="Unassembled WGS sequence"/>
</dbReference>
<evidence type="ECO:0000313" key="1">
    <source>
        <dbReference type="EMBL" id="RAI41925.1"/>
    </source>
</evidence>
<dbReference type="Gene3D" id="3.40.1350.10">
    <property type="match status" value="1"/>
</dbReference>
<dbReference type="InterPro" id="IPR011856">
    <property type="entry name" value="tRNA_endonuc-like_dom_sf"/>
</dbReference>
<proteinExistence type="predicted"/>
<dbReference type="RefSeq" id="WP_111355302.1">
    <property type="nucleotide sequence ID" value="NZ_NHSK01000213.1"/>
</dbReference>
<gene>
    <name evidence="1" type="ORF">CH338_01665</name>
</gene>
<reference evidence="1 2" key="1">
    <citation type="submission" date="2017-07" db="EMBL/GenBank/DDBJ databases">
        <title>Draft Genome Sequences of Select Purple Nonsulfur Bacteria.</title>
        <authorList>
            <person name="Lasarre B."/>
            <person name="Mckinlay J.B."/>
        </authorList>
    </citation>
    <scope>NUCLEOTIDE SEQUENCE [LARGE SCALE GENOMIC DNA]</scope>
    <source>
        <strain evidence="1 2">DSM 11907</strain>
    </source>
</reference>